<sequence>MKLDRNILVLALFLVLVVTVTNYKKPEVSDYLGIASTIILAIALVINLISLWKKGRDEK</sequence>
<keyword evidence="1" id="KW-0812">Transmembrane</keyword>
<reference evidence="2" key="1">
    <citation type="submission" date="2017-06" db="EMBL/GenBank/DDBJ databases">
        <title>Novel phages from South African skin metaviromes.</title>
        <authorList>
            <person name="van Zyl L.J."/>
            <person name="Abrahams Y."/>
            <person name="Stander E.A."/>
            <person name="Kirby B.M."/>
            <person name="Clavaud C."/>
            <person name="Farcet C."/>
            <person name="Breton L."/>
            <person name="Trindade M.I."/>
        </authorList>
    </citation>
    <scope>NUCLEOTIDE SEQUENCE</scope>
</reference>
<protein>
    <submittedName>
        <fullName evidence="2">Uncharacterized protein</fullName>
    </submittedName>
</protein>
<keyword evidence="1" id="KW-1133">Transmembrane helix</keyword>
<gene>
    <name evidence="2" type="ORF">3F9_27</name>
</gene>
<organism evidence="2">
    <name type="scientific">uncultured Caudovirales phage</name>
    <dbReference type="NCBI Taxonomy" id="2100421"/>
    <lineage>
        <taxon>Viruses</taxon>
        <taxon>Duplodnaviria</taxon>
        <taxon>Heunggongvirae</taxon>
        <taxon>Uroviricota</taxon>
        <taxon>Caudoviricetes</taxon>
        <taxon>Peduoviridae</taxon>
        <taxon>Maltschvirus</taxon>
        <taxon>Maltschvirus maltsch</taxon>
    </lineage>
</organism>
<keyword evidence="1" id="KW-0472">Membrane</keyword>
<evidence type="ECO:0000256" key="1">
    <source>
        <dbReference type="SAM" id="Phobius"/>
    </source>
</evidence>
<name>A0A2H4J839_9CAUD</name>
<proteinExistence type="predicted"/>
<dbReference type="EMBL" id="MF417925">
    <property type="protein sequence ID" value="ASN71434.1"/>
    <property type="molecule type" value="Genomic_DNA"/>
</dbReference>
<evidence type="ECO:0000313" key="2">
    <source>
        <dbReference type="EMBL" id="ASN71434.1"/>
    </source>
</evidence>
<accession>A0A2H4J839</accession>
<feature type="transmembrane region" description="Helical" evidence="1">
    <location>
        <begin position="32"/>
        <end position="52"/>
    </location>
</feature>